<evidence type="ECO:0000256" key="1">
    <source>
        <dbReference type="SAM" id="MobiDB-lite"/>
    </source>
</evidence>
<feature type="region of interest" description="Disordered" evidence="1">
    <location>
        <begin position="479"/>
        <end position="513"/>
    </location>
</feature>
<dbReference type="GO" id="GO:0006891">
    <property type="term" value="P:intra-Golgi vesicle-mediated transport"/>
    <property type="evidence" value="ECO:0007669"/>
    <property type="project" value="InterPro"/>
</dbReference>
<dbReference type="GO" id="GO:1990071">
    <property type="term" value="C:TRAPPII protein complex"/>
    <property type="evidence" value="ECO:0007669"/>
    <property type="project" value="InterPro"/>
</dbReference>
<proteinExistence type="predicted"/>
<name>A0A136J440_9PEZI</name>
<dbReference type="AlphaFoldDB" id="A0A136J440"/>
<evidence type="ECO:0000259" key="2">
    <source>
        <dbReference type="Pfam" id="PF12735"/>
    </source>
</evidence>
<gene>
    <name evidence="3" type="ORF">Micbo1qcDRAFT_233286</name>
</gene>
<organism evidence="3 4">
    <name type="scientific">Microdochium bolleyi</name>
    <dbReference type="NCBI Taxonomy" id="196109"/>
    <lineage>
        <taxon>Eukaryota</taxon>
        <taxon>Fungi</taxon>
        <taxon>Dikarya</taxon>
        <taxon>Ascomycota</taxon>
        <taxon>Pezizomycotina</taxon>
        <taxon>Sordariomycetes</taxon>
        <taxon>Xylariomycetidae</taxon>
        <taxon>Xylariales</taxon>
        <taxon>Microdochiaceae</taxon>
        <taxon>Microdochium</taxon>
    </lineage>
</organism>
<dbReference type="Proteomes" id="UP000070501">
    <property type="component" value="Unassembled WGS sequence"/>
</dbReference>
<dbReference type="InterPro" id="IPR024662">
    <property type="entry name" value="Trs65"/>
</dbReference>
<feature type="domain" description="Trafficking protein particle complex II-specific subunit 65 IgD3" evidence="2">
    <location>
        <begin position="408"/>
        <end position="598"/>
    </location>
</feature>
<reference evidence="4" key="1">
    <citation type="submission" date="2016-02" db="EMBL/GenBank/DDBJ databases">
        <title>Draft genome sequence of Microdochium bolleyi, a fungal endophyte of beachgrass.</title>
        <authorList>
            <consortium name="DOE Joint Genome Institute"/>
            <person name="David A.S."/>
            <person name="May G."/>
            <person name="Haridas S."/>
            <person name="Lim J."/>
            <person name="Wang M."/>
            <person name="Labutti K."/>
            <person name="Lipzen A."/>
            <person name="Barry K."/>
            <person name="Grigoriev I.V."/>
        </authorList>
    </citation>
    <scope>NUCLEOTIDE SEQUENCE [LARGE SCALE GENOMIC DNA]</scope>
    <source>
        <strain evidence="4">J235TASD1</strain>
    </source>
</reference>
<dbReference type="Pfam" id="PF12735">
    <property type="entry name" value="IgD3_Trs65"/>
    <property type="match status" value="1"/>
</dbReference>
<dbReference type="STRING" id="196109.A0A136J440"/>
<evidence type="ECO:0000313" key="4">
    <source>
        <dbReference type="Proteomes" id="UP000070501"/>
    </source>
</evidence>
<dbReference type="PANTHER" id="PTHR28159:SF1">
    <property type="entry name" value="TRAFFICKING PROTEIN PARTICLE COMPLEX II-SPECIFIC SUBUNIT 65"/>
    <property type="match status" value="1"/>
</dbReference>
<keyword evidence="4" id="KW-1185">Reference proteome</keyword>
<protein>
    <submittedName>
        <fullName evidence="3">TRAPP trafficking subunit Trs65-domain-containing protein</fullName>
    </submittedName>
</protein>
<dbReference type="GO" id="GO:0005802">
    <property type="term" value="C:trans-Golgi network"/>
    <property type="evidence" value="ECO:0007669"/>
    <property type="project" value="TreeGrafter"/>
</dbReference>
<dbReference type="InterPro" id="IPR055420">
    <property type="entry name" value="IgD3_Trs65"/>
</dbReference>
<dbReference type="PANTHER" id="PTHR28159">
    <property type="entry name" value="TRAFFICKING PROTEIN PARTICLE COMPLEX II-SPECIFIC SUBUNIT 65"/>
    <property type="match status" value="1"/>
</dbReference>
<evidence type="ECO:0000313" key="3">
    <source>
        <dbReference type="EMBL" id="KXJ91932.1"/>
    </source>
</evidence>
<accession>A0A136J440</accession>
<dbReference type="OrthoDB" id="5345392at2759"/>
<dbReference type="InParanoid" id="A0A136J440"/>
<feature type="compositionally biased region" description="Low complexity" evidence="1">
    <location>
        <begin position="486"/>
        <end position="503"/>
    </location>
</feature>
<dbReference type="EMBL" id="KQ964249">
    <property type="protein sequence ID" value="KXJ91932.1"/>
    <property type="molecule type" value="Genomic_DNA"/>
</dbReference>
<sequence length="602" mass="64724">MAVPMLDNGTEVQQDFAECSSLSYFIPLNSELDLETLYSTTAHSEAEPFASVERRQSLFFDESVQVYLVLKTTYRDGPSLQATLRGLTIALEAQVVNNIGHDRDTSSSSEVIFSDTISGGEKPRVLNPPAGSDEGGITCIVWSVPVFLARPRIRLQKPVIVITANASSIPPESSLAETSSDGYLTSGAPSSLNLLGSISADASLNGVKPRLSALRVSRVAPITQHAQEFVRRIRSMPKLSTRVYPVCHSRVRFSRPNGIPTSTTLIAILEVDFTPFFDCEVVIDTIALKLDDGIVENLTDYADLSLPLSCVAHDHVVFLYRVAPTDELTVAKNPMREMDITITATALVDPGRCQPILKMAWTASVDFTLPLNPGYGAAMQPMQRAHRPGQLSIGGDAATSLVAPAVARPDALPSLEASTKKVDKPLPELGVTMTFTAPPSDQIVRVGSEFAWSIFVVNRSTVAANNRKLALITIPRRRRNEARVTRPPSMSRPFSSFSGSSGQHHGGHSPTRDRSVADAVMDENVVHAMQRSSIVDSADVACLSGDVRVGPLAAGACHAVELKFLALKAGIASVEAVRVVDLATNEHVDIRDLPTTLVVSAA</sequence>